<dbReference type="SUPFAM" id="SSF46894">
    <property type="entry name" value="C-terminal effector domain of the bipartite response regulators"/>
    <property type="match status" value="1"/>
</dbReference>
<dbReference type="InterPro" id="IPR039420">
    <property type="entry name" value="WalR-like"/>
</dbReference>
<dbReference type="InterPro" id="IPR016032">
    <property type="entry name" value="Sig_transdc_resp-reg_C-effctor"/>
</dbReference>
<name>A0ABW0HY04_9BACL</name>
<sequence length="214" mass="24396">MAQPYRVLIVDDHKHAREAMRYIVSKDTLFEVVGEGRSGADAVRLTEDWQPDLILMDINMKDMDGLAATKEIKDKYPYVKIVIVTVSDDALHLFDALKKGASGYLIKNLDTSSWLGYLRGIVLDDQPLSRDFAHLILKELTHQMNQSAAQASITAREKEILRWVATGSSNREIADRLFISEHTVKNHLKNILYKLKMDNRVQLARFAIENNISE</sequence>
<dbReference type="InterPro" id="IPR058245">
    <property type="entry name" value="NreC/VraR/RcsB-like_REC"/>
</dbReference>
<dbReference type="PRINTS" id="PR00038">
    <property type="entry name" value="HTHLUXR"/>
</dbReference>
<evidence type="ECO:0000256" key="3">
    <source>
        <dbReference type="ARBA" id="ARBA00023125"/>
    </source>
</evidence>
<dbReference type="SMART" id="SM00448">
    <property type="entry name" value="REC"/>
    <property type="match status" value="1"/>
</dbReference>
<dbReference type="PROSITE" id="PS00622">
    <property type="entry name" value="HTH_LUXR_1"/>
    <property type="match status" value="1"/>
</dbReference>
<reference evidence="9" key="1">
    <citation type="journal article" date="2019" name="Int. J. Syst. Evol. Microbiol.">
        <title>The Global Catalogue of Microorganisms (GCM) 10K type strain sequencing project: providing services to taxonomists for standard genome sequencing and annotation.</title>
        <authorList>
            <consortium name="The Broad Institute Genomics Platform"/>
            <consortium name="The Broad Institute Genome Sequencing Center for Infectious Disease"/>
            <person name="Wu L."/>
            <person name="Ma J."/>
        </authorList>
    </citation>
    <scope>NUCLEOTIDE SEQUENCE [LARGE SCALE GENOMIC DNA]</scope>
    <source>
        <strain evidence="9">CGMCC 1.18575</strain>
    </source>
</reference>
<gene>
    <name evidence="8" type="ORF">ACFPOF_25300</name>
</gene>
<dbReference type="SMART" id="SM00421">
    <property type="entry name" value="HTH_LUXR"/>
    <property type="match status" value="1"/>
</dbReference>
<comment type="caution">
    <text evidence="8">The sequence shown here is derived from an EMBL/GenBank/DDBJ whole genome shotgun (WGS) entry which is preliminary data.</text>
</comment>
<dbReference type="EMBL" id="JBHSMI010000052">
    <property type="protein sequence ID" value="MFC5406071.1"/>
    <property type="molecule type" value="Genomic_DNA"/>
</dbReference>
<evidence type="ECO:0000256" key="4">
    <source>
        <dbReference type="ARBA" id="ARBA00023163"/>
    </source>
</evidence>
<dbReference type="PROSITE" id="PS50043">
    <property type="entry name" value="HTH_LUXR_2"/>
    <property type="match status" value="1"/>
</dbReference>
<dbReference type="Proteomes" id="UP001596113">
    <property type="component" value="Unassembled WGS sequence"/>
</dbReference>
<dbReference type="Pfam" id="PF00196">
    <property type="entry name" value="GerE"/>
    <property type="match status" value="1"/>
</dbReference>
<proteinExistence type="predicted"/>
<evidence type="ECO:0000256" key="1">
    <source>
        <dbReference type="ARBA" id="ARBA00022553"/>
    </source>
</evidence>
<dbReference type="RefSeq" id="WP_378137927.1">
    <property type="nucleotide sequence ID" value="NZ_JBHSMI010000052.1"/>
</dbReference>
<evidence type="ECO:0000256" key="2">
    <source>
        <dbReference type="ARBA" id="ARBA00023015"/>
    </source>
</evidence>
<dbReference type="Pfam" id="PF00072">
    <property type="entry name" value="Response_reg"/>
    <property type="match status" value="1"/>
</dbReference>
<evidence type="ECO:0000313" key="9">
    <source>
        <dbReference type="Proteomes" id="UP001596113"/>
    </source>
</evidence>
<keyword evidence="4" id="KW-0804">Transcription</keyword>
<dbReference type="InterPro" id="IPR001789">
    <property type="entry name" value="Sig_transdc_resp-reg_receiver"/>
</dbReference>
<feature type="modified residue" description="4-aspartylphosphate" evidence="5">
    <location>
        <position position="57"/>
    </location>
</feature>
<dbReference type="InterPro" id="IPR000792">
    <property type="entry name" value="Tscrpt_reg_LuxR_C"/>
</dbReference>
<accession>A0ABW0HY04</accession>
<evidence type="ECO:0000259" key="7">
    <source>
        <dbReference type="PROSITE" id="PS50110"/>
    </source>
</evidence>
<keyword evidence="1 5" id="KW-0597">Phosphoprotein</keyword>
<keyword evidence="2" id="KW-0805">Transcription regulation</keyword>
<dbReference type="PANTHER" id="PTHR43214">
    <property type="entry name" value="TWO-COMPONENT RESPONSE REGULATOR"/>
    <property type="match status" value="1"/>
</dbReference>
<protein>
    <submittedName>
        <fullName evidence="8">Response regulator</fullName>
    </submittedName>
</protein>
<feature type="domain" description="Response regulatory" evidence="7">
    <location>
        <begin position="6"/>
        <end position="122"/>
    </location>
</feature>
<dbReference type="PROSITE" id="PS50110">
    <property type="entry name" value="RESPONSE_REGULATORY"/>
    <property type="match status" value="1"/>
</dbReference>
<organism evidence="8 9">
    <name type="scientific">Cohnella soli</name>
    <dbReference type="NCBI Taxonomy" id="425005"/>
    <lineage>
        <taxon>Bacteria</taxon>
        <taxon>Bacillati</taxon>
        <taxon>Bacillota</taxon>
        <taxon>Bacilli</taxon>
        <taxon>Bacillales</taxon>
        <taxon>Paenibacillaceae</taxon>
        <taxon>Cohnella</taxon>
    </lineage>
</organism>
<evidence type="ECO:0000313" key="8">
    <source>
        <dbReference type="EMBL" id="MFC5406071.1"/>
    </source>
</evidence>
<evidence type="ECO:0000259" key="6">
    <source>
        <dbReference type="PROSITE" id="PS50043"/>
    </source>
</evidence>
<dbReference type="Gene3D" id="3.40.50.2300">
    <property type="match status" value="1"/>
</dbReference>
<keyword evidence="3" id="KW-0238">DNA-binding</keyword>
<feature type="domain" description="HTH luxR-type" evidence="6">
    <location>
        <begin position="146"/>
        <end position="211"/>
    </location>
</feature>
<dbReference type="CDD" id="cd17535">
    <property type="entry name" value="REC_NarL-like"/>
    <property type="match status" value="1"/>
</dbReference>
<dbReference type="InterPro" id="IPR011006">
    <property type="entry name" value="CheY-like_superfamily"/>
</dbReference>
<evidence type="ECO:0000256" key="5">
    <source>
        <dbReference type="PROSITE-ProRule" id="PRU00169"/>
    </source>
</evidence>
<keyword evidence="9" id="KW-1185">Reference proteome</keyword>
<dbReference type="CDD" id="cd06170">
    <property type="entry name" value="LuxR_C_like"/>
    <property type="match status" value="1"/>
</dbReference>
<dbReference type="SUPFAM" id="SSF52172">
    <property type="entry name" value="CheY-like"/>
    <property type="match status" value="1"/>
</dbReference>